<protein>
    <submittedName>
        <fullName evidence="1">Uncharacterized protein</fullName>
    </submittedName>
</protein>
<proteinExistence type="predicted"/>
<evidence type="ECO:0000313" key="1">
    <source>
        <dbReference type="EMBL" id="MBW82532.1"/>
    </source>
</evidence>
<dbReference type="EMBL" id="GGEC01002049">
    <property type="protein sequence ID" value="MBW82532.1"/>
    <property type="molecule type" value="Transcribed_RNA"/>
</dbReference>
<dbReference type="AlphaFoldDB" id="A0A2P2IMS7"/>
<organism evidence="1">
    <name type="scientific">Rhizophora mucronata</name>
    <name type="common">Asiatic mangrove</name>
    <dbReference type="NCBI Taxonomy" id="61149"/>
    <lineage>
        <taxon>Eukaryota</taxon>
        <taxon>Viridiplantae</taxon>
        <taxon>Streptophyta</taxon>
        <taxon>Embryophyta</taxon>
        <taxon>Tracheophyta</taxon>
        <taxon>Spermatophyta</taxon>
        <taxon>Magnoliopsida</taxon>
        <taxon>eudicotyledons</taxon>
        <taxon>Gunneridae</taxon>
        <taxon>Pentapetalae</taxon>
        <taxon>rosids</taxon>
        <taxon>fabids</taxon>
        <taxon>Malpighiales</taxon>
        <taxon>Rhizophoraceae</taxon>
        <taxon>Rhizophora</taxon>
    </lineage>
</organism>
<sequence length="66" mass="7364">MLYKSENFLGRLRGYSTKNVVSLLRTSIHAHGDIVIINKITKISYNSSSLNILISGAGVDFYCLAW</sequence>
<accession>A0A2P2IMS7</accession>
<name>A0A2P2IMS7_RHIMU</name>
<reference evidence="1" key="1">
    <citation type="submission" date="2018-02" db="EMBL/GenBank/DDBJ databases">
        <title>Rhizophora mucronata_Transcriptome.</title>
        <authorList>
            <person name="Meera S.P."/>
            <person name="Sreeshan A."/>
            <person name="Augustine A."/>
        </authorList>
    </citation>
    <scope>NUCLEOTIDE SEQUENCE</scope>
    <source>
        <tissue evidence="1">Leaf</tissue>
    </source>
</reference>